<evidence type="ECO:0000313" key="1">
    <source>
        <dbReference type="EMBL" id="WMV30616.1"/>
    </source>
</evidence>
<name>A0AAF0QW86_SOLVR</name>
<protein>
    <submittedName>
        <fullName evidence="1">Uncharacterized protein</fullName>
    </submittedName>
</protein>
<proteinExistence type="predicted"/>
<accession>A0AAF0QW86</accession>
<reference evidence="1" key="1">
    <citation type="submission" date="2023-08" db="EMBL/GenBank/DDBJ databases">
        <title>A de novo genome assembly of Solanum verrucosum Schlechtendal, a Mexican diploid species geographically isolated from the other diploid A-genome species in potato relatives.</title>
        <authorList>
            <person name="Hosaka K."/>
        </authorList>
    </citation>
    <scope>NUCLEOTIDE SEQUENCE</scope>
    <source>
        <tissue evidence="1">Young leaves</tissue>
    </source>
</reference>
<gene>
    <name evidence="1" type="ORF">MTR67_024001</name>
</gene>
<sequence length="290" mass="31570">MDSAGIFRFGSRLPIFLREFETLFPFTNLWIPGPLVSAFKNLSCFWPSATGQFGNVSPSLLATPEWTQANRFSFGNRFASHLPNISIFISRLHSICSIATRPAVTEHLFCNDVDGPRFMATLFSQACVHDENELINVASPGASLTYAGGLRLWQNAAANLSFYDLPSPLDISVDHVENDWISALTMNNSSSWLGPLAAMMAKYCQFWKGSCSLADCSPDGSATGSVRCVATGGTNVFQGPVWTNETGSHNNFQHGNANQVGHSPCAPIYTSCLMPPPPSTIFQMLMSILL</sequence>
<keyword evidence="2" id="KW-1185">Reference proteome</keyword>
<dbReference type="Proteomes" id="UP001234989">
    <property type="component" value="Chromosome 5"/>
</dbReference>
<dbReference type="EMBL" id="CP133616">
    <property type="protein sequence ID" value="WMV30616.1"/>
    <property type="molecule type" value="Genomic_DNA"/>
</dbReference>
<organism evidence="1 2">
    <name type="scientific">Solanum verrucosum</name>
    <dbReference type="NCBI Taxonomy" id="315347"/>
    <lineage>
        <taxon>Eukaryota</taxon>
        <taxon>Viridiplantae</taxon>
        <taxon>Streptophyta</taxon>
        <taxon>Embryophyta</taxon>
        <taxon>Tracheophyta</taxon>
        <taxon>Spermatophyta</taxon>
        <taxon>Magnoliopsida</taxon>
        <taxon>eudicotyledons</taxon>
        <taxon>Gunneridae</taxon>
        <taxon>Pentapetalae</taxon>
        <taxon>asterids</taxon>
        <taxon>lamiids</taxon>
        <taxon>Solanales</taxon>
        <taxon>Solanaceae</taxon>
        <taxon>Solanoideae</taxon>
        <taxon>Solaneae</taxon>
        <taxon>Solanum</taxon>
    </lineage>
</organism>
<evidence type="ECO:0000313" key="2">
    <source>
        <dbReference type="Proteomes" id="UP001234989"/>
    </source>
</evidence>
<dbReference type="AlphaFoldDB" id="A0AAF0QW86"/>